<evidence type="ECO:0000313" key="5">
    <source>
        <dbReference type="EMBL" id="XCH32027.1"/>
    </source>
</evidence>
<accession>A0AAU8G8H0</accession>
<gene>
    <name evidence="5" type="ORF">ABRQ22_10295</name>
</gene>
<dbReference type="PANTHER" id="PTHR42794">
    <property type="entry name" value="HEMIN IMPORT ATP-BINDING PROTEIN HMUV"/>
    <property type="match status" value="1"/>
</dbReference>
<dbReference type="RefSeq" id="WP_353709440.1">
    <property type="nucleotide sequence ID" value="NZ_CP159290.1"/>
</dbReference>
<keyword evidence="2 5" id="KW-0067">ATP-binding</keyword>
<dbReference type="Gene3D" id="3.40.50.300">
    <property type="entry name" value="P-loop containing nucleotide triphosphate hydrolases"/>
    <property type="match status" value="1"/>
</dbReference>
<dbReference type="SMART" id="SM00382">
    <property type="entry name" value="AAA"/>
    <property type="match status" value="1"/>
</dbReference>
<dbReference type="GO" id="GO:0005524">
    <property type="term" value="F:ATP binding"/>
    <property type="evidence" value="ECO:0007669"/>
    <property type="project" value="UniProtKB-KW"/>
</dbReference>
<keyword evidence="1" id="KW-0547">Nucleotide-binding</keyword>
<feature type="compositionally biased region" description="Low complexity" evidence="3">
    <location>
        <begin position="283"/>
        <end position="298"/>
    </location>
</feature>
<evidence type="ECO:0000256" key="1">
    <source>
        <dbReference type="ARBA" id="ARBA00022741"/>
    </source>
</evidence>
<evidence type="ECO:0000256" key="3">
    <source>
        <dbReference type="SAM" id="MobiDB-lite"/>
    </source>
</evidence>
<protein>
    <submittedName>
        <fullName evidence="5">ATP-binding cassette domain-containing protein</fullName>
    </submittedName>
</protein>
<dbReference type="InterPro" id="IPR003439">
    <property type="entry name" value="ABC_transporter-like_ATP-bd"/>
</dbReference>
<dbReference type="PROSITE" id="PS50893">
    <property type="entry name" value="ABC_TRANSPORTER_2"/>
    <property type="match status" value="1"/>
</dbReference>
<evidence type="ECO:0000256" key="2">
    <source>
        <dbReference type="ARBA" id="ARBA00022840"/>
    </source>
</evidence>
<dbReference type="GO" id="GO:0016887">
    <property type="term" value="F:ATP hydrolysis activity"/>
    <property type="evidence" value="ECO:0007669"/>
    <property type="project" value="InterPro"/>
</dbReference>
<dbReference type="SUPFAM" id="SSF52540">
    <property type="entry name" value="P-loop containing nucleoside triphosphate hydrolases"/>
    <property type="match status" value="1"/>
</dbReference>
<reference evidence="5" key="1">
    <citation type="submission" date="2024-06" db="EMBL/GenBank/DDBJ databases">
        <title>Complete genome sequence of the cellulolytic actinobacterium, Cellulosimicrobium ES-005.</title>
        <authorList>
            <person name="Matthews C.T."/>
            <person name="Underwood K.D."/>
            <person name="Ghanchi K.M."/>
            <person name="Fields S.D."/>
            <person name="Gardner S.G."/>
        </authorList>
    </citation>
    <scope>NUCLEOTIDE SEQUENCE</scope>
    <source>
        <strain evidence="5">ES-005</strain>
    </source>
</reference>
<organism evidence="5">
    <name type="scientific">Cellulosimicrobium sp. ES-005</name>
    <dbReference type="NCBI Taxonomy" id="3163031"/>
    <lineage>
        <taxon>Bacteria</taxon>
        <taxon>Bacillati</taxon>
        <taxon>Actinomycetota</taxon>
        <taxon>Actinomycetes</taxon>
        <taxon>Micrococcales</taxon>
        <taxon>Promicromonosporaceae</taxon>
        <taxon>Cellulosimicrobium</taxon>
    </lineage>
</organism>
<sequence>MSAEVLSLRGVDLVREGRAILDGVDLTVRAGEHWALLGPNGAGKSTILGLCGARRHPTRGTVHVLGERLGRVDIQTLHRRIGHVDPRHDLRSPLTVLEVTLTGLTGTVDWRPRWQPTPAEVAVARGLVADLGLAHRAHDPWPTLSQGERGRALVARALLPGPALLLLDEPSTGLDVAAREQLLETLDAVRATRPHVASVLVTHHLEELPTTTSHALLLAHGRVVAAGAAADVLVTEHVTRCFDHPVHVERRFGRWHASAGHARPPRLVGDDAVGAGVAGGAGTDATTTGRAAGLAARP</sequence>
<feature type="domain" description="ABC transporter" evidence="4">
    <location>
        <begin position="6"/>
        <end position="245"/>
    </location>
</feature>
<dbReference type="InterPro" id="IPR003593">
    <property type="entry name" value="AAA+_ATPase"/>
</dbReference>
<feature type="region of interest" description="Disordered" evidence="3">
    <location>
        <begin position="279"/>
        <end position="298"/>
    </location>
</feature>
<evidence type="ECO:0000259" key="4">
    <source>
        <dbReference type="PROSITE" id="PS50893"/>
    </source>
</evidence>
<dbReference type="AlphaFoldDB" id="A0AAU8G8H0"/>
<proteinExistence type="predicted"/>
<name>A0AAU8G8H0_9MICO</name>
<dbReference type="PANTHER" id="PTHR42794:SF2">
    <property type="entry name" value="ABC TRANSPORTER ATP-BINDING PROTEIN"/>
    <property type="match status" value="1"/>
</dbReference>
<dbReference type="Pfam" id="PF00005">
    <property type="entry name" value="ABC_tran"/>
    <property type="match status" value="1"/>
</dbReference>
<dbReference type="InterPro" id="IPR027417">
    <property type="entry name" value="P-loop_NTPase"/>
</dbReference>
<dbReference type="EMBL" id="CP159290">
    <property type="protein sequence ID" value="XCH32027.1"/>
    <property type="molecule type" value="Genomic_DNA"/>
</dbReference>